<dbReference type="SUPFAM" id="SSF51905">
    <property type="entry name" value="FAD/NAD(P)-binding domain"/>
    <property type="match status" value="1"/>
</dbReference>
<evidence type="ECO:0000259" key="1">
    <source>
        <dbReference type="Pfam" id="PF01593"/>
    </source>
</evidence>
<keyword evidence="3" id="KW-1185">Reference proteome</keyword>
<proteinExistence type="predicted"/>
<dbReference type="GO" id="GO:0050232">
    <property type="term" value="F:putrescine oxidase activity"/>
    <property type="evidence" value="ECO:0007669"/>
    <property type="project" value="UniProtKB-EC"/>
</dbReference>
<evidence type="ECO:0000313" key="2">
    <source>
        <dbReference type="EMBL" id="TWU22124.1"/>
    </source>
</evidence>
<dbReference type="Gene3D" id="1.10.3110.10">
    <property type="entry name" value="protoporphyrinogen ix oxidase, domain 3"/>
    <property type="match status" value="1"/>
</dbReference>
<dbReference type="InterPro" id="IPR002937">
    <property type="entry name" value="Amino_oxidase"/>
</dbReference>
<dbReference type="EMBL" id="SJPT01000005">
    <property type="protein sequence ID" value="TWU22124.1"/>
    <property type="molecule type" value="Genomic_DNA"/>
</dbReference>
<evidence type="ECO:0000313" key="3">
    <source>
        <dbReference type="Proteomes" id="UP000316304"/>
    </source>
</evidence>
<reference evidence="2 3" key="1">
    <citation type="submission" date="2019-02" db="EMBL/GenBank/DDBJ databases">
        <title>Deep-cultivation of Planctomycetes and their phenomic and genomic characterization uncovers novel biology.</title>
        <authorList>
            <person name="Wiegand S."/>
            <person name="Jogler M."/>
            <person name="Boedeker C."/>
            <person name="Pinto D."/>
            <person name="Vollmers J."/>
            <person name="Rivas-Marin E."/>
            <person name="Kohn T."/>
            <person name="Peeters S.H."/>
            <person name="Heuer A."/>
            <person name="Rast P."/>
            <person name="Oberbeckmann S."/>
            <person name="Bunk B."/>
            <person name="Jeske O."/>
            <person name="Meyerdierks A."/>
            <person name="Storesund J.E."/>
            <person name="Kallscheuer N."/>
            <person name="Luecker S."/>
            <person name="Lage O.M."/>
            <person name="Pohl T."/>
            <person name="Merkel B.J."/>
            <person name="Hornburger P."/>
            <person name="Mueller R.-W."/>
            <person name="Bruemmer F."/>
            <person name="Labrenz M."/>
            <person name="Spormann A.M."/>
            <person name="Op Den Camp H."/>
            <person name="Overmann J."/>
            <person name="Amann R."/>
            <person name="Jetten M.S.M."/>
            <person name="Mascher T."/>
            <person name="Medema M.H."/>
            <person name="Devos D.P."/>
            <person name="Kaster A.-K."/>
            <person name="Ovreas L."/>
            <person name="Rohde M."/>
            <person name="Galperin M.Y."/>
            <person name="Jogler C."/>
        </authorList>
    </citation>
    <scope>NUCLEOTIDE SEQUENCE [LARGE SCALE GENOMIC DNA]</scope>
    <source>
        <strain evidence="2 3">Pla52o</strain>
    </source>
</reference>
<dbReference type="AlphaFoldDB" id="A0A5C6CF31"/>
<comment type="caution">
    <text evidence="2">The sequence shown here is derived from an EMBL/GenBank/DDBJ whole genome shotgun (WGS) entry which is preliminary data.</text>
</comment>
<dbReference type="EC" id="1.4.3.10" evidence="2"/>
<keyword evidence="2" id="KW-0560">Oxidoreductase</keyword>
<dbReference type="InterPro" id="IPR036188">
    <property type="entry name" value="FAD/NAD-bd_sf"/>
</dbReference>
<dbReference type="Gene3D" id="3.50.50.60">
    <property type="entry name" value="FAD/NAD(P)-binding domain"/>
    <property type="match status" value="1"/>
</dbReference>
<name>A0A5C6CF31_9BACT</name>
<feature type="domain" description="Amine oxidase" evidence="1">
    <location>
        <begin position="19"/>
        <end position="416"/>
    </location>
</feature>
<organism evidence="2 3">
    <name type="scientific">Novipirellula galeiformis</name>
    <dbReference type="NCBI Taxonomy" id="2528004"/>
    <lineage>
        <taxon>Bacteria</taxon>
        <taxon>Pseudomonadati</taxon>
        <taxon>Planctomycetota</taxon>
        <taxon>Planctomycetia</taxon>
        <taxon>Pirellulales</taxon>
        <taxon>Pirellulaceae</taxon>
        <taxon>Novipirellula</taxon>
    </lineage>
</organism>
<sequence length="417" mass="45796">MSNATTGDSFDVIIVGAGLAGLSCAVKLAEAGRSVTVIEASDRVGGRVRSDHIEGYTLDHGFQVLLTAYPACRELLDYKKLNLRHFSPGVLIRQNGHFEILGDPWRRPHEIPATVKNSVGSLADKWRISKLRSASHADSLNGLYTRDQTSTIERLINAGFSDRIIDQFFRPFLGGVFLDESLEMPSRMLEFVFRMFSQGRVSIPAGGMAEIPRQLADRLPRGTLQLKTTVASLRQGSVELTDGRNLSANQIVIATESSAAASLLDDESFDTEWSGTTTVYYGADQAPTKRRRLLLRGDEPGPVQSAMVMSNVASNYAPKGRHLISVSTTLSQNEAPDQLDASLRKQLTQWFGDQVSGWKRLQIYHVPFGLPKLTLDPVMQPIATDREGVFVCGDHRETPSIQGAMNSGLRVAQAILR</sequence>
<dbReference type="PANTHER" id="PTHR42841">
    <property type="entry name" value="AMINE OXIDASE"/>
    <property type="match status" value="1"/>
</dbReference>
<protein>
    <submittedName>
        <fullName evidence="2">Putrescine oxidase</fullName>
        <ecNumber evidence="2">1.4.3.10</ecNumber>
    </submittedName>
</protein>
<dbReference type="OrthoDB" id="9767561at2"/>
<dbReference type="Gene3D" id="3.90.660.20">
    <property type="entry name" value="Protoporphyrinogen oxidase, mitochondrial, domain 2"/>
    <property type="match status" value="1"/>
</dbReference>
<accession>A0A5C6CF31</accession>
<dbReference type="Proteomes" id="UP000316304">
    <property type="component" value="Unassembled WGS sequence"/>
</dbReference>
<gene>
    <name evidence="2" type="primary">puo</name>
    <name evidence="2" type="ORF">Pla52o_31720</name>
</gene>
<dbReference type="RefSeq" id="WP_146595358.1">
    <property type="nucleotide sequence ID" value="NZ_SJPT01000005.1"/>
</dbReference>
<dbReference type="Pfam" id="PF01593">
    <property type="entry name" value="Amino_oxidase"/>
    <property type="match status" value="1"/>
</dbReference>